<gene>
    <name evidence="1" type="ORF">EV182_004512</name>
</gene>
<keyword evidence="2" id="KW-1185">Reference proteome</keyword>
<name>A0ACC1HEK4_9FUNG</name>
<dbReference type="Proteomes" id="UP001145114">
    <property type="component" value="Unassembled WGS sequence"/>
</dbReference>
<evidence type="ECO:0000313" key="1">
    <source>
        <dbReference type="EMBL" id="KAJ1673810.1"/>
    </source>
</evidence>
<accession>A0ACC1HEK4</accession>
<proteinExistence type="predicted"/>
<reference evidence="1" key="1">
    <citation type="submission" date="2022-06" db="EMBL/GenBank/DDBJ databases">
        <title>Phylogenomic reconstructions and comparative analyses of Kickxellomycotina fungi.</title>
        <authorList>
            <person name="Reynolds N.K."/>
            <person name="Stajich J.E."/>
            <person name="Barry K."/>
            <person name="Grigoriev I.V."/>
            <person name="Crous P."/>
            <person name="Smith M.E."/>
        </authorList>
    </citation>
    <scope>NUCLEOTIDE SEQUENCE</scope>
    <source>
        <strain evidence="1">RSA 2271</strain>
    </source>
</reference>
<sequence>MKYIGHITKADLKVLGTSLVLPPLGVYLKHGKGTNFWTSVGLSACGLVPGIVYSIYLVNKYPGMDFRHQSKKARGVWSSTSDNHVIYLIDANISGLTLDIPEIPDTIGKQLAHMSTCTPPTTVFRPSYNYDDDDDSTSMGRISDITLPELATTPPLSEIIRF</sequence>
<protein>
    <submittedName>
        <fullName evidence="1">Uncharacterized protein</fullName>
    </submittedName>
</protein>
<organism evidence="1 2">
    <name type="scientific">Spiromyces aspiralis</name>
    <dbReference type="NCBI Taxonomy" id="68401"/>
    <lineage>
        <taxon>Eukaryota</taxon>
        <taxon>Fungi</taxon>
        <taxon>Fungi incertae sedis</taxon>
        <taxon>Zoopagomycota</taxon>
        <taxon>Kickxellomycotina</taxon>
        <taxon>Kickxellomycetes</taxon>
        <taxon>Kickxellales</taxon>
        <taxon>Kickxellaceae</taxon>
        <taxon>Spiromyces</taxon>
    </lineage>
</organism>
<evidence type="ECO:0000313" key="2">
    <source>
        <dbReference type="Proteomes" id="UP001145114"/>
    </source>
</evidence>
<comment type="caution">
    <text evidence="1">The sequence shown here is derived from an EMBL/GenBank/DDBJ whole genome shotgun (WGS) entry which is preliminary data.</text>
</comment>
<dbReference type="EMBL" id="JAMZIH010006540">
    <property type="protein sequence ID" value="KAJ1673810.1"/>
    <property type="molecule type" value="Genomic_DNA"/>
</dbReference>